<dbReference type="PANTHER" id="PTHR23072">
    <property type="entry name" value="PHOSPHATIDYLINOSITOL GLYCAN-RELATED"/>
    <property type="match status" value="1"/>
</dbReference>
<gene>
    <name evidence="2" type="ORF">KI387_003581</name>
</gene>
<organism evidence="2 3">
    <name type="scientific">Taxus chinensis</name>
    <name type="common">Chinese yew</name>
    <name type="synonym">Taxus wallichiana var. chinensis</name>
    <dbReference type="NCBI Taxonomy" id="29808"/>
    <lineage>
        <taxon>Eukaryota</taxon>
        <taxon>Viridiplantae</taxon>
        <taxon>Streptophyta</taxon>
        <taxon>Embryophyta</taxon>
        <taxon>Tracheophyta</taxon>
        <taxon>Spermatophyta</taxon>
        <taxon>Pinopsida</taxon>
        <taxon>Pinidae</taxon>
        <taxon>Conifers II</taxon>
        <taxon>Cupressales</taxon>
        <taxon>Taxaceae</taxon>
        <taxon>Taxus</taxon>
    </lineage>
</organism>
<accession>A0AA38LN78</accession>
<keyword evidence="1" id="KW-0732">Signal</keyword>
<keyword evidence="3" id="KW-1185">Reference proteome</keyword>
<dbReference type="InterPro" id="IPR039527">
    <property type="entry name" value="PIGG/GPI7"/>
</dbReference>
<dbReference type="InterPro" id="IPR017850">
    <property type="entry name" value="Alkaline_phosphatase_core_sf"/>
</dbReference>
<evidence type="ECO:0000313" key="2">
    <source>
        <dbReference type="EMBL" id="KAH9331473.1"/>
    </source>
</evidence>
<dbReference type="Proteomes" id="UP000824469">
    <property type="component" value="Unassembled WGS sequence"/>
</dbReference>
<dbReference type="SUPFAM" id="SSF53649">
    <property type="entry name" value="Alkaline phosphatase-like"/>
    <property type="match status" value="1"/>
</dbReference>
<protein>
    <submittedName>
        <fullName evidence="2">Uncharacterized protein</fullName>
    </submittedName>
</protein>
<dbReference type="GO" id="GO:0051267">
    <property type="term" value="F:CP2 mannose-ethanolamine phosphotransferase activity"/>
    <property type="evidence" value="ECO:0007669"/>
    <property type="project" value="TreeGrafter"/>
</dbReference>
<feature type="chain" id="PRO_5041290137" evidence="1">
    <location>
        <begin position="19"/>
        <end position="189"/>
    </location>
</feature>
<evidence type="ECO:0000313" key="3">
    <source>
        <dbReference type="Proteomes" id="UP000824469"/>
    </source>
</evidence>
<dbReference type="OMA" id="NAMPYTH"/>
<feature type="signal peptide" evidence="1">
    <location>
        <begin position="1"/>
        <end position="18"/>
    </location>
</feature>
<reference evidence="2 3" key="1">
    <citation type="journal article" date="2021" name="Nat. Plants">
        <title>The Taxus genome provides insights into paclitaxel biosynthesis.</title>
        <authorList>
            <person name="Xiong X."/>
            <person name="Gou J."/>
            <person name="Liao Q."/>
            <person name="Li Y."/>
            <person name="Zhou Q."/>
            <person name="Bi G."/>
            <person name="Li C."/>
            <person name="Du R."/>
            <person name="Wang X."/>
            <person name="Sun T."/>
            <person name="Guo L."/>
            <person name="Liang H."/>
            <person name="Lu P."/>
            <person name="Wu Y."/>
            <person name="Zhang Z."/>
            <person name="Ro D.K."/>
            <person name="Shang Y."/>
            <person name="Huang S."/>
            <person name="Yan J."/>
        </authorList>
    </citation>
    <scope>NUCLEOTIDE SEQUENCE [LARGE SCALE GENOMIC DNA]</scope>
    <source>
        <strain evidence="2">Ta-2019</strain>
    </source>
</reference>
<sequence length="189" mass="20779">MQSLGLFLFAIGFFPVKPALNGVSGLESYEAVCYSNQKDIEKNIPPNRLLSLYEEKSGLPVQFDRIILMVIDGLPAEFVLGKGRIPPTDMMIGAMPHTQSLLSNGKLFGYHAKAAPPTVTMPRLKAMTSGAIAGFLDVAYNFNTQALLDDNILGQLARAGRHMVMHGDETWLRLFPGLFIRQDGVSSFY</sequence>
<dbReference type="AlphaFoldDB" id="A0AA38LN78"/>
<dbReference type="Gene3D" id="3.40.720.10">
    <property type="entry name" value="Alkaline Phosphatase, subunit A"/>
    <property type="match status" value="1"/>
</dbReference>
<dbReference type="GO" id="GO:0006506">
    <property type="term" value="P:GPI anchor biosynthetic process"/>
    <property type="evidence" value="ECO:0007669"/>
    <property type="project" value="InterPro"/>
</dbReference>
<name>A0AA38LN78_TAXCH</name>
<evidence type="ECO:0000256" key="1">
    <source>
        <dbReference type="SAM" id="SignalP"/>
    </source>
</evidence>
<feature type="non-terminal residue" evidence="2">
    <location>
        <position position="189"/>
    </location>
</feature>
<dbReference type="EMBL" id="JAHRHJ020000001">
    <property type="protein sequence ID" value="KAH9331473.1"/>
    <property type="molecule type" value="Genomic_DNA"/>
</dbReference>
<proteinExistence type="predicted"/>
<dbReference type="GO" id="GO:0005789">
    <property type="term" value="C:endoplasmic reticulum membrane"/>
    <property type="evidence" value="ECO:0007669"/>
    <property type="project" value="TreeGrafter"/>
</dbReference>
<comment type="caution">
    <text evidence="2">The sequence shown here is derived from an EMBL/GenBank/DDBJ whole genome shotgun (WGS) entry which is preliminary data.</text>
</comment>
<dbReference type="PANTHER" id="PTHR23072:SF0">
    <property type="entry name" value="GPI ETHANOLAMINE PHOSPHATE TRANSFERASE 2"/>
    <property type="match status" value="1"/>
</dbReference>